<dbReference type="EMBL" id="ML119053">
    <property type="protein sequence ID" value="ROT40119.1"/>
    <property type="molecule type" value="Genomic_DNA"/>
</dbReference>
<dbReference type="PANTHER" id="PTHR47260:SF7">
    <property type="entry name" value="THIOESTERASE FAMILY PROTEIN (AFU_ORTHOLOGUE AFUA_1G10800)"/>
    <property type="match status" value="1"/>
</dbReference>
<organism evidence="3 4">
    <name type="scientific">Sodiomyces alkalinus (strain CBS 110278 / VKM F-3762 / F11)</name>
    <name type="common">Alkaliphilic filamentous fungus</name>
    <dbReference type="NCBI Taxonomy" id="1314773"/>
    <lineage>
        <taxon>Eukaryota</taxon>
        <taxon>Fungi</taxon>
        <taxon>Dikarya</taxon>
        <taxon>Ascomycota</taxon>
        <taxon>Pezizomycotina</taxon>
        <taxon>Sordariomycetes</taxon>
        <taxon>Hypocreomycetidae</taxon>
        <taxon>Glomerellales</taxon>
        <taxon>Plectosphaerellaceae</taxon>
        <taxon>Sodiomyces</taxon>
    </lineage>
</organism>
<dbReference type="PANTHER" id="PTHR47260">
    <property type="entry name" value="UPF0644 PROTEIN PB2B4.06"/>
    <property type="match status" value="1"/>
</dbReference>
<dbReference type="GeneID" id="39583425"/>
<gene>
    <name evidence="3" type="ORF">SODALDRAFT_377990</name>
</gene>
<dbReference type="SUPFAM" id="SSF54637">
    <property type="entry name" value="Thioesterase/thiol ester dehydrase-isomerase"/>
    <property type="match status" value="1"/>
</dbReference>
<dbReference type="CDD" id="cd03443">
    <property type="entry name" value="PaaI_thioesterase"/>
    <property type="match status" value="1"/>
</dbReference>
<dbReference type="InterPro" id="IPR052061">
    <property type="entry name" value="PTE-AB_protein"/>
</dbReference>
<dbReference type="Proteomes" id="UP000272025">
    <property type="component" value="Unassembled WGS sequence"/>
</dbReference>
<accession>A0A3N2Q021</accession>
<reference evidence="3 4" key="1">
    <citation type="journal article" date="2018" name="Mol. Ecol.">
        <title>The obligate alkalophilic soda-lake fungus Sodiomyces alkalinus has shifted to a protein diet.</title>
        <authorList>
            <person name="Grum-Grzhimaylo A.A."/>
            <person name="Falkoski D.L."/>
            <person name="van den Heuvel J."/>
            <person name="Valero-Jimenez C.A."/>
            <person name="Min B."/>
            <person name="Choi I.G."/>
            <person name="Lipzen A."/>
            <person name="Daum C.G."/>
            <person name="Aanen D.K."/>
            <person name="Tsang A."/>
            <person name="Henrissat B."/>
            <person name="Bilanenko E.N."/>
            <person name="de Vries R.P."/>
            <person name="van Kan J.A.L."/>
            <person name="Grigoriev I.V."/>
            <person name="Debets A.J.M."/>
        </authorList>
    </citation>
    <scope>NUCLEOTIDE SEQUENCE [LARGE SCALE GENOMIC DNA]</scope>
    <source>
        <strain evidence="3 4">F11</strain>
    </source>
</reference>
<dbReference type="STRING" id="1314773.A0A3N2Q021"/>
<name>A0A3N2Q021_SODAK</name>
<feature type="domain" description="Thioesterase" evidence="2">
    <location>
        <begin position="191"/>
        <end position="259"/>
    </location>
</feature>
<evidence type="ECO:0000313" key="4">
    <source>
        <dbReference type="Proteomes" id="UP000272025"/>
    </source>
</evidence>
<evidence type="ECO:0000259" key="2">
    <source>
        <dbReference type="Pfam" id="PF03061"/>
    </source>
</evidence>
<evidence type="ECO:0000313" key="3">
    <source>
        <dbReference type="EMBL" id="ROT40119.1"/>
    </source>
</evidence>
<keyword evidence="1" id="KW-1133">Transmembrane helix</keyword>
<protein>
    <submittedName>
        <fullName evidence="3">Thioesterase family protein</fullName>
    </submittedName>
</protein>
<dbReference type="Gene3D" id="3.10.129.10">
    <property type="entry name" value="Hotdog Thioesterase"/>
    <property type="match status" value="1"/>
</dbReference>
<dbReference type="AlphaFoldDB" id="A0A3N2Q021"/>
<sequence>MVTASLTPSALLRPEGSIRLASSLSRVRRCRQPRLARYHRSFTTGPTHAPSANPQSRLRRSLGLTLVGLGCAGLGFFVGTAPALSGILSALQPRSDEETVRAYAPTNQEAASVEAKINNHPLVAELRKRSDLTESRPHMKFPEAFRQRNLTAGILLGPGRLTVPPFSWTENGGKSLVTILHLGTDLCGHPGIVHGGLLATLLDEGLARCCFDALPNKIAVTAKLEVNYRKPTPAGSFVVLRAETKQVEGRKAWVEGRIETLVDEGEQPTILAEASGLFVSPKSRLAMLLSRLYMS</sequence>
<proteinExistence type="predicted"/>
<keyword evidence="1" id="KW-0472">Membrane</keyword>
<dbReference type="RefSeq" id="XP_028467925.1">
    <property type="nucleotide sequence ID" value="XM_028614948.1"/>
</dbReference>
<keyword evidence="4" id="KW-1185">Reference proteome</keyword>
<dbReference type="Pfam" id="PF03061">
    <property type="entry name" value="4HBT"/>
    <property type="match status" value="1"/>
</dbReference>
<dbReference type="InterPro" id="IPR006683">
    <property type="entry name" value="Thioestr_dom"/>
</dbReference>
<evidence type="ECO:0000256" key="1">
    <source>
        <dbReference type="SAM" id="Phobius"/>
    </source>
</evidence>
<dbReference type="InterPro" id="IPR029069">
    <property type="entry name" value="HotDog_dom_sf"/>
</dbReference>
<feature type="transmembrane region" description="Helical" evidence="1">
    <location>
        <begin position="62"/>
        <end position="84"/>
    </location>
</feature>
<dbReference type="OrthoDB" id="506431at2759"/>
<keyword evidence="1" id="KW-0812">Transmembrane</keyword>